<keyword evidence="2" id="KW-0560">Oxidoreductase</keyword>
<dbReference type="CDD" id="cd05233">
    <property type="entry name" value="SDR_c"/>
    <property type="match status" value="1"/>
</dbReference>
<dbReference type="GO" id="GO:0016491">
    <property type="term" value="F:oxidoreductase activity"/>
    <property type="evidence" value="ECO:0007669"/>
    <property type="project" value="UniProtKB-KW"/>
</dbReference>
<name>A0A6A6XJ95_9PLEO</name>
<dbReference type="AlphaFoldDB" id="A0A6A6XJ95"/>
<dbReference type="Pfam" id="PF13561">
    <property type="entry name" value="adh_short_C2"/>
    <property type="match status" value="1"/>
</dbReference>
<evidence type="ECO:0000313" key="3">
    <source>
        <dbReference type="EMBL" id="KAF2796284.1"/>
    </source>
</evidence>
<dbReference type="OrthoDB" id="47007at2759"/>
<organism evidence="3 4">
    <name type="scientific">Melanomma pulvis-pyrius CBS 109.77</name>
    <dbReference type="NCBI Taxonomy" id="1314802"/>
    <lineage>
        <taxon>Eukaryota</taxon>
        <taxon>Fungi</taxon>
        <taxon>Dikarya</taxon>
        <taxon>Ascomycota</taxon>
        <taxon>Pezizomycotina</taxon>
        <taxon>Dothideomycetes</taxon>
        <taxon>Pleosporomycetidae</taxon>
        <taxon>Pleosporales</taxon>
        <taxon>Melanommataceae</taxon>
        <taxon>Melanomma</taxon>
    </lineage>
</organism>
<dbReference type="Proteomes" id="UP000799757">
    <property type="component" value="Unassembled WGS sequence"/>
</dbReference>
<gene>
    <name evidence="3" type="ORF">K505DRAFT_323452</name>
</gene>
<proteinExistence type="inferred from homology"/>
<reference evidence="3" key="1">
    <citation type="journal article" date="2020" name="Stud. Mycol.">
        <title>101 Dothideomycetes genomes: a test case for predicting lifestyles and emergence of pathogens.</title>
        <authorList>
            <person name="Haridas S."/>
            <person name="Albert R."/>
            <person name="Binder M."/>
            <person name="Bloem J."/>
            <person name="Labutti K."/>
            <person name="Salamov A."/>
            <person name="Andreopoulos B."/>
            <person name="Baker S."/>
            <person name="Barry K."/>
            <person name="Bills G."/>
            <person name="Bluhm B."/>
            <person name="Cannon C."/>
            <person name="Castanera R."/>
            <person name="Culley D."/>
            <person name="Daum C."/>
            <person name="Ezra D."/>
            <person name="Gonzalez J."/>
            <person name="Henrissat B."/>
            <person name="Kuo A."/>
            <person name="Liang C."/>
            <person name="Lipzen A."/>
            <person name="Lutzoni F."/>
            <person name="Magnuson J."/>
            <person name="Mondo S."/>
            <person name="Nolan M."/>
            <person name="Ohm R."/>
            <person name="Pangilinan J."/>
            <person name="Park H.-J."/>
            <person name="Ramirez L."/>
            <person name="Alfaro M."/>
            <person name="Sun H."/>
            <person name="Tritt A."/>
            <person name="Yoshinaga Y."/>
            <person name="Zwiers L.-H."/>
            <person name="Turgeon B."/>
            <person name="Goodwin S."/>
            <person name="Spatafora J."/>
            <person name="Crous P."/>
            <person name="Grigoriev I."/>
        </authorList>
    </citation>
    <scope>NUCLEOTIDE SEQUENCE</scope>
    <source>
        <strain evidence="3">CBS 109.77</strain>
    </source>
</reference>
<comment type="similarity">
    <text evidence="1">Belongs to the short-chain dehydrogenases/reductases (SDR) family.</text>
</comment>
<evidence type="ECO:0000256" key="1">
    <source>
        <dbReference type="ARBA" id="ARBA00006484"/>
    </source>
</evidence>
<dbReference type="SUPFAM" id="SSF51735">
    <property type="entry name" value="NAD(P)-binding Rossmann-fold domains"/>
    <property type="match status" value="1"/>
</dbReference>
<dbReference type="InterPro" id="IPR002347">
    <property type="entry name" value="SDR_fam"/>
</dbReference>
<dbReference type="PRINTS" id="PR00081">
    <property type="entry name" value="GDHRDH"/>
</dbReference>
<dbReference type="InterPro" id="IPR036291">
    <property type="entry name" value="NAD(P)-bd_dom_sf"/>
</dbReference>
<dbReference type="PANTHER" id="PTHR24321:SF8">
    <property type="entry name" value="ESTRADIOL 17-BETA-DEHYDROGENASE 8-RELATED"/>
    <property type="match status" value="1"/>
</dbReference>
<dbReference type="PANTHER" id="PTHR24321">
    <property type="entry name" value="DEHYDROGENASES, SHORT CHAIN"/>
    <property type="match status" value="1"/>
</dbReference>
<evidence type="ECO:0000313" key="4">
    <source>
        <dbReference type="Proteomes" id="UP000799757"/>
    </source>
</evidence>
<dbReference type="EMBL" id="MU001835">
    <property type="protein sequence ID" value="KAF2796284.1"/>
    <property type="molecule type" value="Genomic_DNA"/>
</dbReference>
<sequence length="291" mass="30715">MADYHPSALKLQEQDLKDRVAVVTGATKGIGRAIALDLSTRGCSILGTYSSPQSASNFDVLSHTISSLYSPDASPHAPNPSAPKLQGVAADITSLPSVDSILTALTQHFKGRKLNILVLNAAHNARPRLGTASEADITSSLIANLHWPILLVENLVHRQLFAPNARVVLISSDRVRDPSPGSSIFNATKAGLESLARSWALELPLSFPGTTVNAVSVGLTDTPGLRAFPKPAVEKLKEERLKKVKVIEGGRMGFAEDVADVVGWLVSDKARWQTGSVVAANGGAEYVGGSS</sequence>
<keyword evidence="4" id="KW-1185">Reference proteome</keyword>
<accession>A0A6A6XJ95</accession>
<evidence type="ECO:0000256" key="2">
    <source>
        <dbReference type="ARBA" id="ARBA00023002"/>
    </source>
</evidence>
<protein>
    <submittedName>
        <fullName evidence="3">NAD(P)-binding protein</fullName>
    </submittedName>
</protein>
<dbReference type="Gene3D" id="3.40.50.720">
    <property type="entry name" value="NAD(P)-binding Rossmann-like Domain"/>
    <property type="match status" value="1"/>
</dbReference>